<name>A0A4C1UJL4_EUMVA</name>
<gene>
    <name evidence="1" type="ORF">EVAR_15096_1</name>
</gene>
<proteinExistence type="predicted"/>
<evidence type="ECO:0000313" key="2">
    <source>
        <dbReference type="Proteomes" id="UP000299102"/>
    </source>
</evidence>
<keyword evidence="2" id="KW-1185">Reference proteome</keyword>
<dbReference type="Proteomes" id="UP000299102">
    <property type="component" value="Unassembled WGS sequence"/>
</dbReference>
<sequence>MRYKILMKRLGELAKIVLFDQAIALDHRGKQARGPSVSKLLPPPMDTRHPRGSRWWVDDLRREVGSNNEKDSRINGFEHLVRLQQILCSLLEKVSRARPYNKANIIKQTWSESSTSLRSRHIVDLALNESDRTARSSTSARIPSSAIPGHIHLRRLVAYSTVVYRRFEKLASKIPMSASTCENVVPDFKQPRNQAQVDSEWRVSTDVEECASGTEKLLMELEIN</sequence>
<organism evidence="1 2">
    <name type="scientific">Eumeta variegata</name>
    <name type="common">Bagworm moth</name>
    <name type="synonym">Eumeta japonica</name>
    <dbReference type="NCBI Taxonomy" id="151549"/>
    <lineage>
        <taxon>Eukaryota</taxon>
        <taxon>Metazoa</taxon>
        <taxon>Ecdysozoa</taxon>
        <taxon>Arthropoda</taxon>
        <taxon>Hexapoda</taxon>
        <taxon>Insecta</taxon>
        <taxon>Pterygota</taxon>
        <taxon>Neoptera</taxon>
        <taxon>Endopterygota</taxon>
        <taxon>Lepidoptera</taxon>
        <taxon>Glossata</taxon>
        <taxon>Ditrysia</taxon>
        <taxon>Tineoidea</taxon>
        <taxon>Psychidae</taxon>
        <taxon>Oiketicinae</taxon>
        <taxon>Eumeta</taxon>
    </lineage>
</organism>
<accession>A0A4C1UJL4</accession>
<comment type="caution">
    <text evidence="1">The sequence shown here is derived from an EMBL/GenBank/DDBJ whole genome shotgun (WGS) entry which is preliminary data.</text>
</comment>
<dbReference type="EMBL" id="BGZK01000176">
    <property type="protein sequence ID" value="GBP26084.1"/>
    <property type="molecule type" value="Genomic_DNA"/>
</dbReference>
<evidence type="ECO:0000313" key="1">
    <source>
        <dbReference type="EMBL" id="GBP26084.1"/>
    </source>
</evidence>
<protein>
    <submittedName>
        <fullName evidence="1">Uncharacterized protein</fullName>
    </submittedName>
</protein>
<dbReference type="AlphaFoldDB" id="A0A4C1UJL4"/>
<reference evidence="1 2" key="1">
    <citation type="journal article" date="2019" name="Commun. Biol.">
        <title>The bagworm genome reveals a unique fibroin gene that provides high tensile strength.</title>
        <authorList>
            <person name="Kono N."/>
            <person name="Nakamura H."/>
            <person name="Ohtoshi R."/>
            <person name="Tomita M."/>
            <person name="Numata K."/>
            <person name="Arakawa K."/>
        </authorList>
    </citation>
    <scope>NUCLEOTIDE SEQUENCE [LARGE SCALE GENOMIC DNA]</scope>
</reference>